<evidence type="ECO:0000256" key="7">
    <source>
        <dbReference type="ARBA" id="ARBA00023136"/>
    </source>
</evidence>
<feature type="transmembrane region" description="Helical" evidence="9">
    <location>
        <begin position="176"/>
        <end position="201"/>
    </location>
</feature>
<dbReference type="PATRIC" id="fig|1423786.4.peg.33"/>
<evidence type="ECO:0000256" key="6">
    <source>
        <dbReference type="ARBA" id="ARBA00022989"/>
    </source>
</evidence>
<evidence type="ECO:0000313" key="11">
    <source>
        <dbReference type="Proteomes" id="UP000051010"/>
    </source>
</evidence>
<evidence type="ECO:0000256" key="9">
    <source>
        <dbReference type="SAM" id="Phobius"/>
    </source>
</evidence>
<dbReference type="InterPro" id="IPR003784">
    <property type="entry name" value="BioY"/>
</dbReference>
<feature type="transmembrane region" description="Helical" evidence="9">
    <location>
        <begin position="150"/>
        <end position="170"/>
    </location>
</feature>
<dbReference type="GO" id="GO:0015225">
    <property type="term" value="F:biotin transmembrane transporter activity"/>
    <property type="evidence" value="ECO:0007669"/>
    <property type="project" value="UniProtKB-UniRule"/>
</dbReference>
<dbReference type="Pfam" id="PF02632">
    <property type="entry name" value="BioY"/>
    <property type="match status" value="1"/>
</dbReference>
<reference evidence="10 11" key="1">
    <citation type="journal article" date="2015" name="Genome Announc.">
        <title>Expanding the biotechnology potential of lactobacilli through comparative genomics of 213 strains and associated genera.</title>
        <authorList>
            <person name="Sun Z."/>
            <person name="Harris H.M."/>
            <person name="McCann A."/>
            <person name="Guo C."/>
            <person name="Argimon S."/>
            <person name="Zhang W."/>
            <person name="Yang X."/>
            <person name="Jeffery I.B."/>
            <person name="Cooney J.C."/>
            <person name="Kagawa T.F."/>
            <person name="Liu W."/>
            <person name="Song Y."/>
            <person name="Salvetti E."/>
            <person name="Wrobel A."/>
            <person name="Rasinkangas P."/>
            <person name="Parkhill J."/>
            <person name="Rea M.C."/>
            <person name="O'Sullivan O."/>
            <person name="Ritari J."/>
            <person name="Douillard F.P."/>
            <person name="Paul Ross R."/>
            <person name="Yang R."/>
            <person name="Briner A.E."/>
            <person name="Felis G.E."/>
            <person name="de Vos W.M."/>
            <person name="Barrangou R."/>
            <person name="Klaenhammer T.R."/>
            <person name="Caufield P.W."/>
            <person name="Cui Y."/>
            <person name="Zhang H."/>
            <person name="O'Toole P.W."/>
        </authorList>
    </citation>
    <scope>NUCLEOTIDE SEQUENCE [LARGE SCALE GENOMIC DNA]</scope>
    <source>
        <strain evidence="10 11">DSM 18390</strain>
    </source>
</reference>
<comment type="caution">
    <text evidence="10">The sequence shown here is derived from an EMBL/GenBank/DDBJ whole genome shotgun (WGS) entry which is preliminary data.</text>
</comment>
<evidence type="ECO:0000313" key="10">
    <source>
        <dbReference type="EMBL" id="KRM45852.1"/>
    </source>
</evidence>
<feature type="transmembrane region" description="Helical" evidence="9">
    <location>
        <begin position="43"/>
        <end position="66"/>
    </location>
</feature>
<dbReference type="Proteomes" id="UP000051010">
    <property type="component" value="Unassembled WGS sequence"/>
</dbReference>
<organism evidence="10 11">
    <name type="scientific">Lentilactobacillus parafarraginis DSM 18390 = JCM 14109</name>
    <dbReference type="NCBI Taxonomy" id="1423786"/>
    <lineage>
        <taxon>Bacteria</taxon>
        <taxon>Bacillati</taxon>
        <taxon>Bacillota</taxon>
        <taxon>Bacilli</taxon>
        <taxon>Lactobacillales</taxon>
        <taxon>Lactobacillaceae</taxon>
        <taxon>Lentilactobacillus</taxon>
    </lineage>
</organism>
<protein>
    <recommendedName>
        <fullName evidence="8">Biotin transporter</fullName>
    </recommendedName>
</protein>
<dbReference type="Gene3D" id="1.10.1760.20">
    <property type="match status" value="1"/>
</dbReference>
<evidence type="ECO:0000256" key="2">
    <source>
        <dbReference type="ARBA" id="ARBA00010692"/>
    </source>
</evidence>
<dbReference type="GO" id="GO:0005886">
    <property type="term" value="C:plasma membrane"/>
    <property type="evidence" value="ECO:0007669"/>
    <property type="project" value="UniProtKB-SubCell"/>
</dbReference>
<dbReference type="EMBL" id="AZFZ01000001">
    <property type="protein sequence ID" value="KRM45852.1"/>
    <property type="molecule type" value="Genomic_DNA"/>
</dbReference>
<dbReference type="PANTHER" id="PTHR34295:SF4">
    <property type="entry name" value="BIOTIN TRANSPORTER BIOY-RELATED"/>
    <property type="match status" value="1"/>
</dbReference>
<keyword evidence="5 9" id="KW-0812">Transmembrane</keyword>
<feature type="transmembrane region" description="Helical" evidence="9">
    <location>
        <begin position="120"/>
        <end position="138"/>
    </location>
</feature>
<dbReference type="AlphaFoldDB" id="A0A0R1Z4E7"/>
<evidence type="ECO:0000256" key="8">
    <source>
        <dbReference type="PIRNR" id="PIRNR016661"/>
    </source>
</evidence>
<keyword evidence="7 8" id="KW-0472">Membrane</keyword>
<keyword evidence="4 8" id="KW-1003">Cell membrane</keyword>
<evidence type="ECO:0000256" key="5">
    <source>
        <dbReference type="ARBA" id="ARBA00022692"/>
    </source>
</evidence>
<dbReference type="PANTHER" id="PTHR34295">
    <property type="entry name" value="BIOTIN TRANSPORTER BIOY"/>
    <property type="match status" value="1"/>
</dbReference>
<evidence type="ECO:0000256" key="3">
    <source>
        <dbReference type="ARBA" id="ARBA00022448"/>
    </source>
</evidence>
<keyword evidence="6 9" id="KW-1133">Transmembrane helix</keyword>
<feature type="transmembrane region" description="Helical" evidence="9">
    <location>
        <begin position="87"/>
        <end position="108"/>
    </location>
</feature>
<accession>A0A0R1Z4E7</accession>
<dbReference type="PIRSF" id="PIRSF016661">
    <property type="entry name" value="BioY"/>
    <property type="match status" value="1"/>
</dbReference>
<gene>
    <name evidence="10" type="ORF">FD47_GL000034</name>
</gene>
<evidence type="ECO:0000256" key="1">
    <source>
        <dbReference type="ARBA" id="ARBA00004651"/>
    </source>
</evidence>
<evidence type="ECO:0000256" key="4">
    <source>
        <dbReference type="ARBA" id="ARBA00022475"/>
    </source>
</evidence>
<comment type="subcellular location">
    <subcellularLocation>
        <location evidence="1 8">Cell membrane</location>
        <topology evidence="1 8">Multi-pass membrane protein</topology>
    </subcellularLocation>
</comment>
<name>A0A0R1Z4E7_9LACO</name>
<sequence>MMGAETKASIVLMALSHHGSEPFFLSLAILLEVYVKIHDMTQVALMTAVIIILGLIPPIPLAFVPVPIVLQNLGIMIASIVLGPKRGTIAVGLFLLLALLGFPILSGGQAGPAVFVGPTAGYLIGWLLTPAFIASVNASAFMHHPGRQAVGTWIGAVLLVDILGSLWLIIGSGMPWLPAVMANLAFIPGDTLKVAVAVIVGQRVRIPRINRV</sequence>
<proteinExistence type="inferred from homology"/>
<comment type="similarity">
    <text evidence="2 8">Belongs to the BioY family.</text>
</comment>
<keyword evidence="3 8" id="KW-0813">Transport</keyword>